<dbReference type="HOGENOM" id="CLU_1252152_0_0_1"/>
<keyword evidence="6" id="KW-1185">Reference proteome</keyword>
<dbReference type="GO" id="GO:0006508">
    <property type="term" value="P:proteolysis"/>
    <property type="evidence" value="ECO:0007669"/>
    <property type="project" value="InterPro"/>
</dbReference>
<dbReference type="InterPro" id="IPR045051">
    <property type="entry name" value="SBT"/>
</dbReference>
<dbReference type="Pfam" id="PF00082">
    <property type="entry name" value="Peptidase_S8"/>
    <property type="match status" value="1"/>
</dbReference>
<protein>
    <recommendedName>
        <fullName evidence="4">Peptidase S8/S53 domain-containing protein</fullName>
    </recommendedName>
</protein>
<dbReference type="Gene3D" id="3.40.50.200">
    <property type="entry name" value="Peptidase S8/S53 domain"/>
    <property type="match status" value="1"/>
</dbReference>
<sequence>MMMGYGARMLCTRTTMFSAILCFLASAFSQSGLASASLLHRSLQNQPRTYIVHKWKGWCVDAGPDFNSSHSNKKLIGAQVFNKGALAAKANVSDSPRDDEGHGTHTATTAGGRFVPGVVLFNSIRGTAAGTAPLAHLAIYKVCYNNMGCYSSDILTGFDKAILDGVDVLSISIGLKMTYNFTGDIIAIGAFEAVQKGILVSCAAENDDLMRVQYGVQHLGS</sequence>
<evidence type="ECO:0000313" key="6">
    <source>
        <dbReference type="Proteomes" id="UP000017836"/>
    </source>
</evidence>
<dbReference type="SUPFAM" id="SSF52743">
    <property type="entry name" value="Subtilisin-like"/>
    <property type="match status" value="1"/>
</dbReference>
<dbReference type="STRING" id="13333.W1NNY9"/>
<evidence type="ECO:0000313" key="5">
    <source>
        <dbReference type="EMBL" id="ERM97821.1"/>
    </source>
</evidence>
<organism evidence="5 6">
    <name type="scientific">Amborella trichopoda</name>
    <dbReference type="NCBI Taxonomy" id="13333"/>
    <lineage>
        <taxon>Eukaryota</taxon>
        <taxon>Viridiplantae</taxon>
        <taxon>Streptophyta</taxon>
        <taxon>Embryophyta</taxon>
        <taxon>Tracheophyta</taxon>
        <taxon>Spermatophyta</taxon>
        <taxon>Magnoliopsida</taxon>
        <taxon>Amborellales</taxon>
        <taxon>Amborellaceae</taxon>
        <taxon>Amborella</taxon>
    </lineage>
</organism>
<evidence type="ECO:0000256" key="3">
    <source>
        <dbReference type="PROSITE-ProRule" id="PRU01240"/>
    </source>
</evidence>
<dbReference type="GO" id="GO:0004252">
    <property type="term" value="F:serine-type endopeptidase activity"/>
    <property type="evidence" value="ECO:0007669"/>
    <property type="project" value="InterPro"/>
</dbReference>
<comment type="similarity">
    <text evidence="1 3">Belongs to the peptidase S8 family.</text>
</comment>
<accession>W1NNY9</accession>
<dbReference type="Proteomes" id="UP000017836">
    <property type="component" value="Unassembled WGS sequence"/>
</dbReference>
<keyword evidence="2" id="KW-0732">Signal</keyword>
<dbReference type="PANTHER" id="PTHR10795">
    <property type="entry name" value="PROPROTEIN CONVERTASE SUBTILISIN/KEXIN"/>
    <property type="match status" value="1"/>
</dbReference>
<dbReference type="OMA" id="YSKGSHE"/>
<dbReference type="PROSITE" id="PS51892">
    <property type="entry name" value="SUBTILASE"/>
    <property type="match status" value="1"/>
</dbReference>
<feature type="domain" description="Peptidase S8/S53" evidence="4">
    <location>
        <begin position="92"/>
        <end position="208"/>
    </location>
</feature>
<dbReference type="AlphaFoldDB" id="W1NNY9"/>
<dbReference type="InterPro" id="IPR000209">
    <property type="entry name" value="Peptidase_S8/S53_dom"/>
</dbReference>
<dbReference type="InterPro" id="IPR036852">
    <property type="entry name" value="Peptidase_S8/S53_dom_sf"/>
</dbReference>
<evidence type="ECO:0000256" key="1">
    <source>
        <dbReference type="ARBA" id="ARBA00011073"/>
    </source>
</evidence>
<comment type="caution">
    <text evidence="3">Lacks conserved residue(s) required for the propagation of feature annotation.</text>
</comment>
<proteinExistence type="inferred from homology"/>
<reference evidence="6" key="1">
    <citation type="journal article" date="2013" name="Science">
        <title>The Amborella genome and the evolution of flowering plants.</title>
        <authorList>
            <consortium name="Amborella Genome Project"/>
        </authorList>
    </citation>
    <scope>NUCLEOTIDE SEQUENCE [LARGE SCALE GENOMIC DNA]</scope>
</reference>
<gene>
    <name evidence="5" type="ORF">AMTR_s00118p00046340</name>
</gene>
<evidence type="ECO:0000259" key="4">
    <source>
        <dbReference type="Pfam" id="PF00082"/>
    </source>
</evidence>
<dbReference type="Gramene" id="ERM97821">
    <property type="protein sequence ID" value="ERM97821"/>
    <property type="gene ID" value="AMTR_s00118p00046340"/>
</dbReference>
<evidence type="ECO:0000256" key="2">
    <source>
        <dbReference type="ARBA" id="ARBA00022729"/>
    </source>
</evidence>
<name>W1NNY9_AMBTC</name>
<dbReference type="EMBL" id="KI395787">
    <property type="protein sequence ID" value="ERM97821.1"/>
    <property type="molecule type" value="Genomic_DNA"/>
</dbReference>